<name>A0ABD0S8H0_LOXSC</name>
<evidence type="ECO:0000256" key="8">
    <source>
        <dbReference type="ARBA" id="ARBA00023002"/>
    </source>
</evidence>
<dbReference type="PANTHER" id="PTHR28630:SF29">
    <property type="entry name" value="PROSTAMIDE_PROSTAGLANDIN F SYNTHASE"/>
    <property type="match status" value="1"/>
</dbReference>
<dbReference type="EMBL" id="JBEDNZ010000026">
    <property type="protein sequence ID" value="KAL0810355.1"/>
    <property type="molecule type" value="Genomic_DNA"/>
</dbReference>
<keyword evidence="18" id="KW-0732">Signal</keyword>
<dbReference type="EC" id="1.11.1.20" evidence="13"/>
<dbReference type="AlphaFoldDB" id="A0ABD0S8H0"/>
<comment type="catalytic activity">
    <reaction evidence="17">
        <text>prostamide F2alpha + [thioredoxin]-disulfide = prostamide H2 + [thioredoxin]-dithiol</text>
        <dbReference type="Rhea" id="RHEA:26373"/>
        <dbReference type="Rhea" id="RHEA-COMP:10698"/>
        <dbReference type="Rhea" id="RHEA-COMP:10700"/>
        <dbReference type="ChEBI" id="CHEBI:29950"/>
        <dbReference type="ChEBI" id="CHEBI:50058"/>
        <dbReference type="ChEBI" id="CHEBI:53081"/>
        <dbReference type="ChEBI" id="CHEBI:53082"/>
        <dbReference type="EC" id="1.11.1.20"/>
    </reaction>
</comment>
<dbReference type="Pfam" id="PF13911">
    <property type="entry name" value="AhpC-TSA_2"/>
    <property type="match status" value="1"/>
</dbReference>
<evidence type="ECO:0000256" key="3">
    <source>
        <dbReference type="ARBA" id="ARBA00022501"/>
    </source>
</evidence>
<organism evidence="19 20">
    <name type="scientific">Loxostege sticticalis</name>
    <name type="common">Beet webworm moth</name>
    <dbReference type="NCBI Taxonomy" id="481309"/>
    <lineage>
        <taxon>Eukaryota</taxon>
        <taxon>Metazoa</taxon>
        <taxon>Ecdysozoa</taxon>
        <taxon>Arthropoda</taxon>
        <taxon>Hexapoda</taxon>
        <taxon>Insecta</taxon>
        <taxon>Pterygota</taxon>
        <taxon>Neoptera</taxon>
        <taxon>Endopterygota</taxon>
        <taxon>Lepidoptera</taxon>
        <taxon>Glossata</taxon>
        <taxon>Ditrysia</taxon>
        <taxon>Pyraloidea</taxon>
        <taxon>Crambidae</taxon>
        <taxon>Pyraustinae</taxon>
        <taxon>Loxostege</taxon>
    </lineage>
</organism>
<evidence type="ECO:0000256" key="9">
    <source>
        <dbReference type="ARBA" id="ARBA00023098"/>
    </source>
</evidence>
<evidence type="ECO:0000256" key="11">
    <source>
        <dbReference type="ARBA" id="ARBA00037117"/>
    </source>
</evidence>
<comment type="similarity">
    <text evidence="12">Belongs to the peroxiredoxin-like PRXL2 family. Prostamide/prostaglandin F synthase subfamily.</text>
</comment>
<evidence type="ECO:0000256" key="10">
    <source>
        <dbReference type="ARBA" id="ARBA00023160"/>
    </source>
</evidence>
<dbReference type="SUPFAM" id="SSF52833">
    <property type="entry name" value="Thioredoxin-like"/>
    <property type="match status" value="1"/>
</dbReference>
<dbReference type="FunFam" id="3.40.30.10:FF:000243">
    <property type="entry name" value="Prostamide/prostaglandin F synthase"/>
    <property type="match status" value="1"/>
</dbReference>
<evidence type="ECO:0000256" key="17">
    <source>
        <dbReference type="ARBA" id="ARBA00048626"/>
    </source>
</evidence>
<dbReference type="PANTHER" id="PTHR28630">
    <property type="match status" value="1"/>
</dbReference>
<evidence type="ECO:0000256" key="16">
    <source>
        <dbReference type="ARBA" id="ARBA00047917"/>
    </source>
</evidence>
<evidence type="ECO:0000313" key="19">
    <source>
        <dbReference type="EMBL" id="KAL0810355.1"/>
    </source>
</evidence>
<keyword evidence="5" id="KW-0643">Prostaglandin biosynthesis</keyword>
<keyword evidence="4" id="KW-0444">Lipid biosynthesis</keyword>
<keyword evidence="9" id="KW-0443">Lipid metabolism</keyword>
<keyword evidence="2" id="KW-0963">Cytoplasm</keyword>
<evidence type="ECO:0000256" key="18">
    <source>
        <dbReference type="SAM" id="SignalP"/>
    </source>
</evidence>
<dbReference type="InterPro" id="IPR036249">
    <property type="entry name" value="Thioredoxin-like_sf"/>
</dbReference>
<evidence type="ECO:0000256" key="5">
    <source>
        <dbReference type="ARBA" id="ARBA00022585"/>
    </source>
</evidence>
<gene>
    <name evidence="19" type="ORF">ABMA28_010504</name>
</gene>
<keyword evidence="7" id="KW-0521">NADP</keyword>
<sequence>MSYFIFFSVVLPLISLAVYWHSGNSKGSSKTSINLNAVGAQKVKNLKNGEVKELGSFWKDQNAAVIFFRRWGCIACRLWATELKEIAPVLAKNNIKLVGVGVEKYNSEEFLERKFFTGDLYYVENLSTYQELGFMRFNRISILISLLWKQTREAIAIGRRMGLGGDIRGDGVQTGGALLVGKGGKVLHHFTQTGPAEHMSNYDILKTFGLEHEYKPEMANKKIEDRELYSQTYNKSTSNSIEAPIDFYYSETQSVVKRSVAL</sequence>
<dbReference type="GO" id="GO:0005829">
    <property type="term" value="C:cytosol"/>
    <property type="evidence" value="ECO:0007669"/>
    <property type="project" value="UniProtKB-SubCell"/>
</dbReference>
<proteinExistence type="inferred from homology"/>
<keyword evidence="8" id="KW-0560">Oxidoreductase</keyword>
<reference evidence="19 20" key="1">
    <citation type="submission" date="2024-06" db="EMBL/GenBank/DDBJ databases">
        <title>A chromosome-level genome assembly of beet webworm, Loxostege sticticalis.</title>
        <authorList>
            <person name="Zhang Y."/>
        </authorList>
    </citation>
    <scope>NUCLEOTIDE SEQUENCE [LARGE SCALE GENOMIC DNA]</scope>
    <source>
        <strain evidence="19">AQ028</strain>
        <tissue evidence="19">Male pupae</tissue>
    </source>
</reference>
<comment type="catalytic activity">
    <reaction evidence="16">
        <text>prostaglandin H2 + [thioredoxin]-dithiol = prostaglandin F2alpha + [thioredoxin]-disulfide</text>
        <dbReference type="Rhea" id="RHEA:28214"/>
        <dbReference type="Rhea" id="RHEA-COMP:10698"/>
        <dbReference type="Rhea" id="RHEA-COMP:10700"/>
        <dbReference type="ChEBI" id="CHEBI:29950"/>
        <dbReference type="ChEBI" id="CHEBI:50058"/>
        <dbReference type="ChEBI" id="CHEBI:57404"/>
        <dbReference type="ChEBI" id="CHEBI:57405"/>
        <dbReference type="EC" id="1.11.1.20"/>
    </reaction>
</comment>
<feature type="chain" id="PRO_5044826493" description="Prostamide/prostaglandin F synthase" evidence="18">
    <location>
        <begin position="18"/>
        <end position="262"/>
    </location>
</feature>
<evidence type="ECO:0000256" key="15">
    <source>
        <dbReference type="ARBA" id="ARBA00041838"/>
    </source>
</evidence>
<dbReference type="Gene3D" id="3.40.30.10">
    <property type="entry name" value="Glutaredoxin"/>
    <property type="match status" value="1"/>
</dbReference>
<evidence type="ECO:0000256" key="7">
    <source>
        <dbReference type="ARBA" id="ARBA00022857"/>
    </source>
</evidence>
<evidence type="ECO:0000256" key="13">
    <source>
        <dbReference type="ARBA" id="ARBA00039126"/>
    </source>
</evidence>
<protein>
    <recommendedName>
        <fullName evidence="14">Prostamide/prostaglandin F synthase</fullName>
        <ecNumber evidence="13">1.11.1.20</ecNumber>
    </recommendedName>
    <alternativeName>
        <fullName evidence="15">Peroxiredoxin-like 2B</fullName>
    </alternativeName>
</protein>
<evidence type="ECO:0000256" key="6">
    <source>
        <dbReference type="ARBA" id="ARBA00022832"/>
    </source>
</evidence>
<dbReference type="CDD" id="cd02970">
    <property type="entry name" value="PRX_like2"/>
    <property type="match status" value="1"/>
</dbReference>
<evidence type="ECO:0000256" key="12">
    <source>
        <dbReference type="ARBA" id="ARBA00037965"/>
    </source>
</evidence>
<comment type="subcellular location">
    <subcellularLocation>
        <location evidence="1">Cytoplasm</location>
        <location evidence="1">Cytosol</location>
    </subcellularLocation>
</comment>
<dbReference type="GO" id="GO:0001516">
    <property type="term" value="P:prostaglandin biosynthetic process"/>
    <property type="evidence" value="ECO:0007669"/>
    <property type="project" value="UniProtKB-KW"/>
</dbReference>
<evidence type="ECO:0000313" key="20">
    <source>
        <dbReference type="Proteomes" id="UP001549921"/>
    </source>
</evidence>
<keyword evidence="3" id="KW-0644">Prostaglandin metabolism</keyword>
<comment type="caution">
    <text evidence="19">The sequence shown here is derived from an EMBL/GenBank/DDBJ whole genome shotgun (WGS) entry which is preliminary data.</text>
</comment>
<keyword evidence="10" id="KW-0275">Fatty acid biosynthesis</keyword>
<accession>A0ABD0S8H0</accession>
<evidence type="ECO:0000256" key="14">
    <source>
        <dbReference type="ARBA" id="ARBA00040768"/>
    </source>
</evidence>
<evidence type="ECO:0000256" key="2">
    <source>
        <dbReference type="ARBA" id="ARBA00022490"/>
    </source>
</evidence>
<dbReference type="GO" id="GO:0016491">
    <property type="term" value="F:oxidoreductase activity"/>
    <property type="evidence" value="ECO:0007669"/>
    <property type="project" value="UniProtKB-KW"/>
</dbReference>
<comment type="function">
    <text evidence="11">Catalyzes the reduction of prostaglandin-ethanolamide H(2) (prostamide H(2)) to prostamide F(2alpha) with NADPH as proton donor. Also able to reduce prostaglandin H(2) to prostaglandin F(2alpha).</text>
</comment>
<dbReference type="InterPro" id="IPR032801">
    <property type="entry name" value="PXL2A/B/C"/>
</dbReference>
<evidence type="ECO:0000256" key="4">
    <source>
        <dbReference type="ARBA" id="ARBA00022516"/>
    </source>
</evidence>
<keyword evidence="6" id="KW-0276">Fatty acid metabolism</keyword>
<dbReference type="Proteomes" id="UP001549921">
    <property type="component" value="Unassembled WGS sequence"/>
</dbReference>
<evidence type="ECO:0000256" key="1">
    <source>
        <dbReference type="ARBA" id="ARBA00004514"/>
    </source>
</evidence>
<feature type="signal peptide" evidence="18">
    <location>
        <begin position="1"/>
        <end position="17"/>
    </location>
</feature>